<protein>
    <recommendedName>
        <fullName evidence="3">HAD family hydrolase</fullName>
    </recommendedName>
</protein>
<evidence type="ECO:0000313" key="1">
    <source>
        <dbReference type="EMBL" id="OGI85772.1"/>
    </source>
</evidence>
<evidence type="ECO:0008006" key="3">
    <source>
        <dbReference type="Google" id="ProtNLM"/>
    </source>
</evidence>
<dbReference type="InterPro" id="IPR036412">
    <property type="entry name" value="HAD-like_sf"/>
</dbReference>
<dbReference type="InterPro" id="IPR050155">
    <property type="entry name" value="HAD-like_hydrolase_sf"/>
</dbReference>
<reference evidence="1 2" key="1">
    <citation type="journal article" date="2016" name="Nat. Commun.">
        <title>Thousands of microbial genomes shed light on interconnected biogeochemical processes in an aquifer system.</title>
        <authorList>
            <person name="Anantharaman K."/>
            <person name="Brown C.T."/>
            <person name="Hug L.A."/>
            <person name="Sharon I."/>
            <person name="Castelle C.J."/>
            <person name="Probst A.J."/>
            <person name="Thomas B.C."/>
            <person name="Singh A."/>
            <person name="Wilkins M.J."/>
            <person name="Karaoz U."/>
            <person name="Brodie E.L."/>
            <person name="Williams K.H."/>
            <person name="Hubbard S.S."/>
            <person name="Banfield J.F."/>
        </authorList>
    </citation>
    <scope>NUCLEOTIDE SEQUENCE [LARGE SCALE GENOMIC DNA]</scope>
</reference>
<sequence>MKIPLFDLDGTLIKTGQKIHGQAFKFAIKKVFGIDADYTHLNTFGMIDGQILTEILAFYNIPKKKSQEKLTEMFLEMENYFIEHEKETKFETLPGAYELVEELYMKNFPLAVLTGNIEIFGWKKLEKTGLKRFITTGAFGNMALRRSDLIPIALEKLQLKYDKQIQKSNLVIIGDTPLDIRCAKEGNIYSIGVATSKYSKGDLEAEGADFVVDSLLQKKDIIDFLMK</sequence>
<dbReference type="GO" id="GO:0006281">
    <property type="term" value="P:DNA repair"/>
    <property type="evidence" value="ECO:0007669"/>
    <property type="project" value="TreeGrafter"/>
</dbReference>
<dbReference type="Gene3D" id="3.40.50.1000">
    <property type="entry name" value="HAD superfamily/HAD-like"/>
    <property type="match status" value="1"/>
</dbReference>
<dbReference type="Proteomes" id="UP000179352">
    <property type="component" value="Unassembled WGS sequence"/>
</dbReference>
<accession>A0A1F6WV61</accession>
<dbReference type="AlphaFoldDB" id="A0A1F6WV61"/>
<dbReference type="Gene3D" id="1.10.150.240">
    <property type="entry name" value="Putative phosphatase, domain 2"/>
    <property type="match status" value="1"/>
</dbReference>
<dbReference type="SFLD" id="SFLDG01129">
    <property type="entry name" value="C1.5:_HAD__Beta-PGM__Phosphata"/>
    <property type="match status" value="1"/>
</dbReference>
<name>A0A1F6WV61_9BACT</name>
<gene>
    <name evidence="1" type="ORF">A3A01_00555</name>
</gene>
<dbReference type="PANTHER" id="PTHR43434">
    <property type="entry name" value="PHOSPHOGLYCOLATE PHOSPHATASE"/>
    <property type="match status" value="1"/>
</dbReference>
<dbReference type="PANTHER" id="PTHR43434:SF1">
    <property type="entry name" value="PHOSPHOGLYCOLATE PHOSPHATASE"/>
    <property type="match status" value="1"/>
</dbReference>
<dbReference type="GO" id="GO:0005829">
    <property type="term" value="C:cytosol"/>
    <property type="evidence" value="ECO:0007669"/>
    <property type="project" value="TreeGrafter"/>
</dbReference>
<dbReference type="InterPro" id="IPR023198">
    <property type="entry name" value="PGP-like_dom2"/>
</dbReference>
<dbReference type="EMBL" id="MFUU01000018">
    <property type="protein sequence ID" value="OGI85772.1"/>
    <property type="molecule type" value="Genomic_DNA"/>
</dbReference>
<dbReference type="SFLD" id="SFLDS00003">
    <property type="entry name" value="Haloacid_Dehalogenase"/>
    <property type="match status" value="1"/>
</dbReference>
<dbReference type="STRING" id="1801770.A3A01_00555"/>
<organism evidence="1 2">
    <name type="scientific">Candidatus Nomurabacteria bacterium RIFCSPLOWO2_01_FULL_39_17</name>
    <dbReference type="NCBI Taxonomy" id="1801770"/>
    <lineage>
        <taxon>Bacteria</taxon>
        <taxon>Candidatus Nomuraibacteriota</taxon>
    </lineage>
</organism>
<evidence type="ECO:0000313" key="2">
    <source>
        <dbReference type="Proteomes" id="UP000179352"/>
    </source>
</evidence>
<dbReference type="InterPro" id="IPR041492">
    <property type="entry name" value="HAD_2"/>
</dbReference>
<dbReference type="GO" id="GO:0008967">
    <property type="term" value="F:phosphoglycolate phosphatase activity"/>
    <property type="evidence" value="ECO:0007669"/>
    <property type="project" value="TreeGrafter"/>
</dbReference>
<dbReference type="Pfam" id="PF13419">
    <property type="entry name" value="HAD_2"/>
    <property type="match status" value="1"/>
</dbReference>
<comment type="caution">
    <text evidence="1">The sequence shown here is derived from an EMBL/GenBank/DDBJ whole genome shotgun (WGS) entry which is preliminary data.</text>
</comment>
<dbReference type="SUPFAM" id="SSF56784">
    <property type="entry name" value="HAD-like"/>
    <property type="match status" value="1"/>
</dbReference>
<proteinExistence type="predicted"/>
<dbReference type="InterPro" id="IPR023214">
    <property type="entry name" value="HAD_sf"/>
</dbReference>